<feature type="signal peptide" evidence="9">
    <location>
        <begin position="1"/>
        <end position="17"/>
    </location>
</feature>
<dbReference type="GO" id="GO:0002376">
    <property type="term" value="P:immune system process"/>
    <property type="evidence" value="ECO:0007669"/>
    <property type="project" value="UniProtKB-KW"/>
</dbReference>
<dbReference type="Pfam" id="PF03227">
    <property type="entry name" value="GILT"/>
    <property type="match status" value="1"/>
</dbReference>
<name>A0A8T2KCH9_9PIPI</name>
<keyword evidence="6 8" id="KW-0325">Glycoprotein</keyword>
<evidence type="ECO:0000313" key="11">
    <source>
        <dbReference type="EMBL" id="KAG8454819.1"/>
    </source>
</evidence>
<comment type="subcellular location">
    <subcellularLocation>
        <location evidence="8">Secreted</location>
    </subcellularLocation>
    <subcellularLocation>
        <location evidence="8">Lysosome</location>
    </subcellularLocation>
</comment>
<sequence length="238" mass="27103">MKFAVLSLALCFLGVSSQQTCNHPPSTWCSSWEIAKECQVERQCLEFYTHRDLKKASEPAVQIELYYESLCGGCRGFLSSQLFPTWLMLNDIMNVTLVPYGNAQEKNISGKWSFECQHGQEECLGNMMEACLIHLLGDVYKYFPIIFCMEFSSNVTKSLEMCVGLHAPEIEDKTIWDCVNGDLGNKLMHENAQRTDGLNPPHQFVPWIVVNGKPLMNSNQAQSSLFNLICDMYYRPET</sequence>
<dbReference type="OrthoDB" id="958254at2759"/>
<comment type="function">
    <text evidence="8">Lysosomal thiol reductase that can reduce protein disulfide bonds. Facilitates the complete unfolding of proteins destined for lysosomal degradation. Plays an important role in antigen processing.</text>
</comment>
<organism evidence="11 12">
    <name type="scientific">Hymenochirus boettgeri</name>
    <name type="common">Congo dwarf clawed frog</name>
    <dbReference type="NCBI Taxonomy" id="247094"/>
    <lineage>
        <taxon>Eukaryota</taxon>
        <taxon>Metazoa</taxon>
        <taxon>Chordata</taxon>
        <taxon>Craniata</taxon>
        <taxon>Vertebrata</taxon>
        <taxon>Euteleostomi</taxon>
        <taxon>Amphibia</taxon>
        <taxon>Batrachia</taxon>
        <taxon>Anura</taxon>
        <taxon>Pipoidea</taxon>
        <taxon>Pipidae</taxon>
        <taxon>Pipinae</taxon>
        <taxon>Hymenochirus</taxon>
    </lineage>
</organism>
<evidence type="ECO:0000256" key="6">
    <source>
        <dbReference type="ARBA" id="ARBA00023180"/>
    </source>
</evidence>
<dbReference type="EC" id="1.8.-.-" evidence="8"/>
<evidence type="ECO:0000256" key="4">
    <source>
        <dbReference type="ARBA" id="ARBA00022729"/>
    </source>
</evidence>
<accession>A0A8T2KCH9</accession>
<proteinExistence type="inferred from homology"/>
<dbReference type="PROSITE" id="PS51110">
    <property type="entry name" value="SAP_A"/>
    <property type="match status" value="1"/>
</dbReference>
<feature type="domain" description="Saposin A-type" evidence="10">
    <location>
        <begin position="14"/>
        <end position="54"/>
    </location>
</feature>
<comment type="similarity">
    <text evidence="1 8">Belongs to the GILT family.</text>
</comment>
<evidence type="ECO:0000259" key="10">
    <source>
        <dbReference type="PROSITE" id="PS51110"/>
    </source>
</evidence>
<evidence type="ECO:0000256" key="1">
    <source>
        <dbReference type="ARBA" id="ARBA00005679"/>
    </source>
</evidence>
<dbReference type="GO" id="GO:0016671">
    <property type="term" value="F:oxidoreductase activity, acting on a sulfur group of donors, disulfide as acceptor"/>
    <property type="evidence" value="ECO:0007669"/>
    <property type="project" value="UniProtKB-UniRule"/>
</dbReference>
<keyword evidence="12" id="KW-1185">Reference proteome</keyword>
<evidence type="ECO:0000256" key="5">
    <source>
        <dbReference type="ARBA" id="ARBA00023157"/>
    </source>
</evidence>
<keyword evidence="4 8" id="KW-0732">Signal</keyword>
<keyword evidence="8" id="KW-0560">Oxidoreductase</keyword>
<feature type="chain" id="PRO_5035774810" description="Gamma-interferon-inducible lysosomal thiol reductase" evidence="9">
    <location>
        <begin position="18"/>
        <end position="238"/>
    </location>
</feature>
<dbReference type="PANTHER" id="PTHR13234">
    <property type="entry name" value="GAMMA-INTERFERON INDUCIBLE LYSOSOMAL THIOL REDUCTASE GILT"/>
    <property type="match status" value="1"/>
</dbReference>
<keyword evidence="8" id="KW-0676">Redox-active center</keyword>
<dbReference type="GO" id="GO:0005576">
    <property type="term" value="C:extracellular region"/>
    <property type="evidence" value="ECO:0007669"/>
    <property type="project" value="UniProtKB-SubCell"/>
</dbReference>
<comment type="subunit">
    <text evidence="2 8">Dimer; disulfide-linked.</text>
</comment>
<dbReference type="PANTHER" id="PTHR13234:SF8">
    <property type="entry name" value="GAMMA-INTERFERON-INDUCIBLE LYSOSOMAL THIOL REDUCTASE"/>
    <property type="match status" value="1"/>
</dbReference>
<evidence type="ECO:0000256" key="2">
    <source>
        <dbReference type="ARBA" id="ARBA00011615"/>
    </source>
</evidence>
<keyword evidence="5 8" id="KW-1015">Disulfide bond</keyword>
<dbReference type="AlphaFoldDB" id="A0A8T2KCH9"/>
<evidence type="ECO:0000256" key="9">
    <source>
        <dbReference type="SAM" id="SignalP"/>
    </source>
</evidence>
<keyword evidence="3 8" id="KW-0964">Secreted</keyword>
<comment type="function">
    <text evidence="7">Lysosomal thiol reductase that can reduce protein disulfide bonds. May facilitate the complete unfolding of proteins destined for lysosomal degradation. Plays an important role in antigen processing. Facilitates the generation of MHC class II-restricted epitodes from disulfide bond-containing antigen by the endocytic reduction of disulfide bonds. Also facilitates MHC class I-restricted recognition of exogenous antigens containing disulfide bonds by CD8+ T-cells or crosspresentation.</text>
</comment>
<keyword evidence="8" id="KW-0458">Lysosome</keyword>
<evidence type="ECO:0000256" key="7">
    <source>
        <dbReference type="ARBA" id="ARBA00059163"/>
    </source>
</evidence>
<dbReference type="EMBL" id="JAACNH010000001">
    <property type="protein sequence ID" value="KAG8454819.1"/>
    <property type="molecule type" value="Genomic_DNA"/>
</dbReference>
<comment type="caution">
    <text evidence="11">The sequence shown here is derived from an EMBL/GenBank/DDBJ whole genome shotgun (WGS) entry which is preliminary data.</text>
</comment>
<protein>
    <recommendedName>
        <fullName evidence="8">Gamma-interferon-inducible lysosomal thiol reductase</fullName>
        <ecNumber evidence="8">1.8.-.-</ecNumber>
    </recommendedName>
    <alternativeName>
        <fullName evidence="8">Gamma-interferon-inducible protein IP-30</fullName>
    </alternativeName>
</protein>
<evidence type="ECO:0000256" key="3">
    <source>
        <dbReference type="ARBA" id="ARBA00022525"/>
    </source>
</evidence>
<dbReference type="InterPro" id="IPR004911">
    <property type="entry name" value="Interferon-induced_GILT"/>
</dbReference>
<dbReference type="Proteomes" id="UP000812440">
    <property type="component" value="Chromosome 1"/>
</dbReference>
<dbReference type="GO" id="GO:0005764">
    <property type="term" value="C:lysosome"/>
    <property type="evidence" value="ECO:0007669"/>
    <property type="project" value="UniProtKB-SubCell"/>
</dbReference>
<dbReference type="InterPro" id="IPR003119">
    <property type="entry name" value="SAP_A"/>
</dbReference>
<reference evidence="11" key="1">
    <citation type="thesis" date="2020" institute="ProQuest LLC" country="789 East Eisenhower Parkway, Ann Arbor, MI, USA">
        <title>Comparative Genomics and Chromosome Evolution.</title>
        <authorList>
            <person name="Mudd A.B."/>
        </authorList>
    </citation>
    <scope>NUCLEOTIDE SEQUENCE</scope>
    <source>
        <strain evidence="11">Female2</strain>
        <tissue evidence="11">Blood</tissue>
    </source>
</reference>
<evidence type="ECO:0000313" key="12">
    <source>
        <dbReference type="Proteomes" id="UP000812440"/>
    </source>
</evidence>
<evidence type="ECO:0000256" key="8">
    <source>
        <dbReference type="RuleBase" id="RU369109"/>
    </source>
</evidence>
<keyword evidence="8" id="KW-0391">Immunity</keyword>
<gene>
    <name evidence="11" type="ORF">GDO86_001151</name>
</gene>